<gene>
    <name evidence="2" type="ORF">PR048_033671</name>
</gene>
<protein>
    <recommendedName>
        <fullName evidence="1">Tc1-like transposase DDE domain-containing protein</fullName>
    </recommendedName>
</protein>
<keyword evidence="3" id="KW-1185">Reference proteome</keyword>
<reference evidence="2 3" key="1">
    <citation type="submission" date="2023-02" db="EMBL/GenBank/DDBJ databases">
        <title>LHISI_Scaffold_Assembly.</title>
        <authorList>
            <person name="Stuart O.P."/>
            <person name="Cleave R."/>
            <person name="Magrath M.J.L."/>
            <person name="Mikheyev A.S."/>
        </authorList>
    </citation>
    <scope>NUCLEOTIDE SEQUENCE [LARGE SCALE GENOMIC DNA]</scope>
    <source>
        <strain evidence="2">Daus_M_001</strain>
        <tissue evidence="2">Leg muscle</tissue>
    </source>
</reference>
<evidence type="ECO:0000259" key="1">
    <source>
        <dbReference type="Pfam" id="PF13358"/>
    </source>
</evidence>
<dbReference type="Gene3D" id="3.30.420.10">
    <property type="entry name" value="Ribonuclease H-like superfamily/Ribonuclease H"/>
    <property type="match status" value="1"/>
</dbReference>
<evidence type="ECO:0000313" key="3">
    <source>
        <dbReference type="Proteomes" id="UP001159363"/>
    </source>
</evidence>
<dbReference type="InterPro" id="IPR036397">
    <property type="entry name" value="RNaseH_sf"/>
</dbReference>
<proteinExistence type="predicted"/>
<name>A0ABQ9G255_9NEOP</name>
<evidence type="ECO:0000313" key="2">
    <source>
        <dbReference type="EMBL" id="KAJ8866147.1"/>
    </source>
</evidence>
<feature type="domain" description="Tc1-like transposase DDE" evidence="1">
    <location>
        <begin position="122"/>
        <end position="180"/>
    </location>
</feature>
<organism evidence="2 3">
    <name type="scientific">Dryococelus australis</name>
    <dbReference type="NCBI Taxonomy" id="614101"/>
    <lineage>
        <taxon>Eukaryota</taxon>
        <taxon>Metazoa</taxon>
        <taxon>Ecdysozoa</taxon>
        <taxon>Arthropoda</taxon>
        <taxon>Hexapoda</taxon>
        <taxon>Insecta</taxon>
        <taxon>Pterygota</taxon>
        <taxon>Neoptera</taxon>
        <taxon>Polyneoptera</taxon>
        <taxon>Phasmatodea</taxon>
        <taxon>Verophasmatodea</taxon>
        <taxon>Anareolatae</taxon>
        <taxon>Phasmatidae</taxon>
        <taxon>Eurycanthinae</taxon>
        <taxon>Dryococelus</taxon>
    </lineage>
</organism>
<dbReference type="Pfam" id="PF13358">
    <property type="entry name" value="DDE_3"/>
    <property type="match status" value="1"/>
</dbReference>
<dbReference type="InterPro" id="IPR038717">
    <property type="entry name" value="Tc1-like_DDE_dom"/>
</dbReference>
<dbReference type="Proteomes" id="UP001159363">
    <property type="component" value="Chromosome 16"/>
</dbReference>
<comment type="caution">
    <text evidence="2">The sequence shown here is derived from an EMBL/GenBank/DDBJ whole genome shotgun (WGS) entry which is preliminary data.</text>
</comment>
<sequence>MNFISISSPALNANGVTVFSVDLRSDLGSSFEPRWWNRALELNTTHLLLRRTGFDSHSDFRMWESCRTMSLVGGFSRGYPVSPALPFRRCSIFSLASPAEALKTSMLRATLHPTHTRSIDPRYFQDDNARCHVSRATMQWYADNNVRRLDWPAQGPDLNPIEHLWDELDRRVRARQARPKSIAQLMEWLQEEWL</sequence>
<accession>A0ABQ9G255</accession>
<dbReference type="EMBL" id="JARBHB010000017">
    <property type="protein sequence ID" value="KAJ8866147.1"/>
    <property type="molecule type" value="Genomic_DNA"/>
</dbReference>